<dbReference type="GO" id="GO:0051286">
    <property type="term" value="C:cell tip"/>
    <property type="evidence" value="ECO:0007669"/>
    <property type="project" value="TreeGrafter"/>
</dbReference>
<reference evidence="6" key="1">
    <citation type="journal article" date="2017" name="Genome Biol.">
        <title>Comparative genomics reveals high biological diversity and specific adaptations in the industrially and medically important fungal genus Aspergillus.</title>
        <authorList>
            <person name="de Vries R.P."/>
            <person name="Riley R."/>
            <person name="Wiebenga A."/>
            <person name="Aguilar-Osorio G."/>
            <person name="Amillis S."/>
            <person name="Uchima C.A."/>
            <person name="Anderluh G."/>
            <person name="Asadollahi M."/>
            <person name="Askin M."/>
            <person name="Barry K."/>
            <person name="Battaglia E."/>
            <person name="Bayram O."/>
            <person name="Benocci T."/>
            <person name="Braus-Stromeyer S.A."/>
            <person name="Caldana C."/>
            <person name="Canovas D."/>
            <person name="Cerqueira G.C."/>
            <person name="Chen F."/>
            <person name="Chen W."/>
            <person name="Choi C."/>
            <person name="Clum A."/>
            <person name="Dos Santos R.A."/>
            <person name="Damasio A.R."/>
            <person name="Diallinas G."/>
            <person name="Emri T."/>
            <person name="Fekete E."/>
            <person name="Flipphi M."/>
            <person name="Freyberg S."/>
            <person name="Gallo A."/>
            <person name="Gournas C."/>
            <person name="Habgood R."/>
            <person name="Hainaut M."/>
            <person name="Harispe M.L."/>
            <person name="Henrissat B."/>
            <person name="Hilden K.S."/>
            <person name="Hope R."/>
            <person name="Hossain A."/>
            <person name="Karabika E."/>
            <person name="Karaffa L."/>
            <person name="Karanyi Z."/>
            <person name="Krasevec N."/>
            <person name="Kuo A."/>
            <person name="Kusch H."/>
            <person name="LaButti K."/>
            <person name="Lagendijk E.L."/>
            <person name="Lapidus A."/>
            <person name="Levasseur A."/>
            <person name="Lindquist E."/>
            <person name="Lipzen A."/>
            <person name="Logrieco A.F."/>
            <person name="MacCabe A."/>
            <person name="Maekelae M.R."/>
            <person name="Malavazi I."/>
            <person name="Melin P."/>
            <person name="Meyer V."/>
            <person name="Mielnichuk N."/>
            <person name="Miskei M."/>
            <person name="Molnar A.P."/>
            <person name="Mule G."/>
            <person name="Ngan C.Y."/>
            <person name="Orejas M."/>
            <person name="Orosz E."/>
            <person name="Ouedraogo J.P."/>
            <person name="Overkamp K.M."/>
            <person name="Park H.-S."/>
            <person name="Perrone G."/>
            <person name="Piumi F."/>
            <person name="Punt P.J."/>
            <person name="Ram A.F."/>
            <person name="Ramon A."/>
            <person name="Rauscher S."/>
            <person name="Record E."/>
            <person name="Riano-Pachon D.M."/>
            <person name="Robert V."/>
            <person name="Roehrig J."/>
            <person name="Ruller R."/>
            <person name="Salamov A."/>
            <person name="Salih N.S."/>
            <person name="Samson R.A."/>
            <person name="Sandor E."/>
            <person name="Sanguinetti M."/>
            <person name="Schuetze T."/>
            <person name="Sepcic K."/>
            <person name="Shelest E."/>
            <person name="Sherlock G."/>
            <person name="Sophianopoulou V."/>
            <person name="Squina F.M."/>
            <person name="Sun H."/>
            <person name="Susca A."/>
            <person name="Todd R.B."/>
            <person name="Tsang A."/>
            <person name="Unkles S.E."/>
            <person name="van de Wiele N."/>
            <person name="van Rossen-Uffink D."/>
            <person name="Oliveira J.V."/>
            <person name="Vesth T.C."/>
            <person name="Visser J."/>
            <person name="Yu J.-H."/>
            <person name="Zhou M."/>
            <person name="Andersen M.R."/>
            <person name="Archer D.B."/>
            <person name="Baker S.E."/>
            <person name="Benoit I."/>
            <person name="Brakhage A.A."/>
            <person name="Braus G.H."/>
            <person name="Fischer R."/>
            <person name="Frisvad J.C."/>
            <person name="Goldman G.H."/>
            <person name="Houbraken J."/>
            <person name="Oakley B."/>
            <person name="Pocsi I."/>
            <person name="Scazzocchio C."/>
            <person name="Seiboth B."/>
            <person name="vanKuyk P.A."/>
            <person name="Wortman J."/>
            <person name="Dyer P.S."/>
            <person name="Grigoriev I.V."/>
        </authorList>
    </citation>
    <scope>NUCLEOTIDE SEQUENCE [LARGE SCALE GENOMIC DNA]</scope>
    <source>
        <strain evidence="6">CBS 583.65</strain>
    </source>
</reference>
<evidence type="ECO:0000256" key="1">
    <source>
        <dbReference type="ARBA" id="ARBA00023054"/>
    </source>
</evidence>
<feature type="compositionally biased region" description="Low complexity" evidence="3">
    <location>
        <begin position="96"/>
        <end position="125"/>
    </location>
</feature>
<evidence type="ECO:0000313" key="5">
    <source>
        <dbReference type="EMBL" id="OJI99188.1"/>
    </source>
</evidence>
<dbReference type="PANTHER" id="PTHR14430">
    <property type="entry name" value="RABIN3-RELATED"/>
    <property type="match status" value="1"/>
</dbReference>
<protein>
    <recommendedName>
        <fullName evidence="4">GDP/GTP exchange factor Sec2 N-terminal domain-containing protein</fullName>
    </recommendedName>
</protein>
<name>A0A1L9PCE3_ASPVE</name>
<dbReference type="VEuPathDB" id="FungiDB:ASPVEDRAFT_506157"/>
<dbReference type="GO" id="GO:0005085">
    <property type="term" value="F:guanyl-nucleotide exchange factor activity"/>
    <property type="evidence" value="ECO:0007669"/>
    <property type="project" value="InterPro"/>
</dbReference>
<dbReference type="InterPro" id="IPR040351">
    <property type="entry name" value="RAB3IL/RAB3IP/Sec2"/>
</dbReference>
<dbReference type="GO" id="GO:0006887">
    <property type="term" value="P:exocytosis"/>
    <property type="evidence" value="ECO:0007669"/>
    <property type="project" value="TreeGrafter"/>
</dbReference>
<dbReference type="PANTHER" id="PTHR14430:SF4">
    <property type="entry name" value="GDP_GTP EXCHANGE FACTOR SEC2 N-TERMINAL DOMAIN-CONTAINING PROTEIN"/>
    <property type="match status" value="1"/>
</dbReference>
<feature type="region of interest" description="Disordered" evidence="3">
    <location>
        <begin position="139"/>
        <end position="180"/>
    </location>
</feature>
<dbReference type="GeneID" id="63729848"/>
<feature type="compositionally biased region" description="Pro residues" evidence="3">
    <location>
        <begin position="152"/>
        <end position="176"/>
    </location>
</feature>
<dbReference type="GO" id="GO:0070319">
    <property type="term" value="C:Golgi to plasma membrane transport vesicle"/>
    <property type="evidence" value="ECO:0007669"/>
    <property type="project" value="TreeGrafter"/>
</dbReference>
<keyword evidence="6" id="KW-1185">Reference proteome</keyword>
<gene>
    <name evidence="5" type="ORF">ASPVEDRAFT_506157</name>
</gene>
<accession>A0A1L9PCE3</accession>
<feature type="domain" description="GDP/GTP exchange factor Sec2 N-terminal" evidence="4">
    <location>
        <begin position="181"/>
        <end position="258"/>
    </location>
</feature>
<evidence type="ECO:0000256" key="2">
    <source>
        <dbReference type="SAM" id="Coils"/>
    </source>
</evidence>
<dbReference type="OrthoDB" id="5560525at2759"/>
<organism evidence="5 6">
    <name type="scientific">Aspergillus versicolor CBS 583.65</name>
    <dbReference type="NCBI Taxonomy" id="1036611"/>
    <lineage>
        <taxon>Eukaryota</taxon>
        <taxon>Fungi</taxon>
        <taxon>Dikarya</taxon>
        <taxon>Ascomycota</taxon>
        <taxon>Pezizomycotina</taxon>
        <taxon>Eurotiomycetes</taxon>
        <taxon>Eurotiomycetidae</taxon>
        <taxon>Eurotiales</taxon>
        <taxon>Aspergillaceae</taxon>
        <taxon>Aspergillus</taxon>
        <taxon>Aspergillus subgen. Nidulantes</taxon>
    </lineage>
</organism>
<dbReference type="Pfam" id="PF06428">
    <property type="entry name" value="Sec2p"/>
    <property type="match status" value="1"/>
</dbReference>
<feature type="coiled-coil region" evidence="2">
    <location>
        <begin position="50"/>
        <end position="77"/>
    </location>
</feature>
<keyword evidence="1 2" id="KW-0175">Coiled coil</keyword>
<evidence type="ECO:0000259" key="4">
    <source>
        <dbReference type="Pfam" id="PF06428"/>
    </source>
</evidence>
<dbReference type="RefSeq" id="XP_040664951.1">
    <property type="nucleotide sequence ID" value="XM_040814337.1"/>
</dbReference>
<dbReference type="EMBL" id="KV878126">
    <property type="protein sequence ID" value="OJI99188.1"/>
    <property type="molecule type" value="Genomic_DNA"/>
</dbReference>
<dbReference type="AlphaFoldDB" id="A0A1L9PCE3"/>
<dbReference type="Proteomes" id="UP000184073">
    <property type="component" value="Unassembled WGS sequence"/>
</dbReference>
<sequence>MATSTTTALASTTLVGVPFEKTCPTCGQAPDTPPPPDFTRRRVKDLEGQVHYLNSQASHMTEKLAEYEEELRRLRAQNQPAAAPTSLVKRNNSLLSLSSTSSRGDNSHSNLNPNSQSPPQQQTPQGRLASLASFLPYRRPSTASSQPQSHQSPPPPSPLQQTRTPPPPSPRTPTPRPSTEEALELQNALNEEQKLRKAAETQLTQASSELEELTVQLFSQANEMVAQERKARARLEERVAVLERRDIEKRNRLERLEKAMARVERIRALVG</sequence>
<evidence type="ECO:0000256" key="3">
    <source>
        <dbReference type="SAM" id="MobiDB-lite"/>
    </source>
</evidence>
<proteinExistence type="predicted"/>
<evidence type="ECO:0000313" key="6">
    <source>
        <dbReference type="Proteomes" id="UP000184073"/>
    </source>
</evidence>
<feature type="region of interest" description="Disordered" evidence="3">
    <location>
        <begin position="96"/>
        <end position="126"/>
    </location>
</feature>
<feature type="compositionally biased region" description="Low complexity" evidence="3">
    <location>
        <begin position="140"/>
        <end position="151"/>
    </location>
</feature>
<feature type="coiled-coil region" evidence="2">
    <location>
        <begin position="182"/>
        <end position="259"/>
    </location>
</feature>
<dbReference type="SUPFAM" id="SSF144284">
    <property type="entry name" value="Sec2 N-terminal region"/>
    <property type="match status" value="1"/>
</dbReference>
<dbReference type="Gene3D" id="6.10.140.910">
    <property type="match status" value="1"/>
</dbReference>
<dbReference type="STRING" id="1036611.A0A1L9PCE3"/>
<dbReference type="InterPro" id="IPR009449">
    <property type="entry name" value="Sec2_N"/>
</dbReference>